<dbReference type="EMBL" id="CAJOBC010134484">
    <property type="protein sequence ID" value="CAF4624143.1"/>
    <property type="molecule type" value="Genomic_DNA"/>
</dbReference>
<dbReference type="Proteomes" id="UP000682733">
    <property type="component" value="Unassembled WGS sequence"/>
</dbReference>
<dbReference type="AlphaFoldDB" id="A0A8S2VB91"/>
<dbReference type="OrthoDB" id="10066957at2759"/>
<evidence type="ECO:0000313" key="2">
    <source>
        <dbReference type="EMBL" id="CAF4381609.1"/>
    </source>
</evidence>
<sequence>MKTYANQVQKDESDIIYKLNRLEQYDRRLNLRIFGLREEANKSTHEIVLDIARKWDIPIFAHDISRSHRAPVMISTAQDRGNIRSN</sequence>
<gene>
    <name evidence="1" type="ORF">OVA965_LOCUS41024</name>
    <name evidence="3" type="ORF">SRO942_LOCUS49638</name>
    <name evidence="2" type="ORF">TMI583_LOCUS42573</name>
</gene>
<dbReference type="EMBL" id="CAJOBA010069243">
    <property type="protein sequence ID" value="CAF4381609.1"/>
    <property type="molecule type" value="Genomic_DNA"/>
</dbReference>
<protein>
    <submittedName>
        <fullName evidence="2">Uncharacterized protein</fullName>
    </submittedName>
</protein>
<dbReference type="Proteomes" id="UP000677228">
    <property type="component" value="Unassembled WGS sequence"/>
</dbReference>
<organism evidence="2 4">
    <name type="scientific">Didymodactylos carnosus</name>
    <dbReference type="NCBI Taxonomy" id="1234261"/>
    <lineage>
        <taxon>Eukaryota</taxon>
        <taxon>Metazoa</taxon>
        <taxon>Spiralia</taxon>
        <taxon>Gnathifera</taxon>
        <taxon>Rotifera</taxon>
        <taxon>Eurotatoria</taxon>
        <taxon>Bdelloidea</taxon>
        <taxon>Philodinida</taxon>
        <taxon>Philodinidae</taxon>
        <taxon>Didymodactylos</taxon>
    </lineage>
</organism>
<evidence type="ECO:0000313" key="1">
    <source>
        <dbReference type="EMBL" id="CAF1581895.1"/>
    </source>
</evidence>
<accession>A0A8S2VB91</accession>
<name>A0A8S2VB91_9BILA</name>
<comment type="caution">
    <text evidence="2">The sequence shown here is derived from an EMBL/GenBank/DDBJ whole genome shotgun (WGS) entry which is preliminary data.</text>
</comment>
<reference evidence="2" key="1">
    <citation type="submission" date="2021-02" db="EMBL/GenBank/DDBJ databases">
        <authorList>
            <person name="Nowell W R."/>
        </authorList>
    </citation>
    <scope>NUCLEOTIDE SEQUENCE</scope>
</reference>
<evidence type="ECO:0000313" key="4">
    <source>
        <dbReference type="Proteomes" id="UP000682733"/>
    </source>
</evidence>
<evidence type="ECO:0000313" key="3">
    <source>
        <dbReference type="EMBL" id="CAF4624143.1"/>
    </source>
</evidence>
<dbReference type="EMBL" id="CAJNOK010046136">
    <property type="protein sequence ID" value="CAF1581895.1"/>
    <property type="molecule type" value="Genomic_DNA"/>
</dbReference>
<proteinExistence type="predicted"/>
<dbReference type="Proteomes" id="UP000681722">
    <property type="component" value="Unassembled WGS sequence"/>
</dbReference>